<dbReference type="EC" id="2.7.1.25" evidence="2 6"/>
<dbReference type="InterPro" id="IPR050512">
    <property type="entry name" value="Sulf_AdTrans/APS_kinase"/>
</dbReference>
<dbReference type="NCBIfam" id="NF003013">
    <property type="entry name" value="PRK03846.1"/>
    <property type="match status" value="1"/>
</dbReference>
<feature type="domain" description="APS kinase" evidence="8">
    <location>
        <begin position="24"/>
        <end position="170"/>
    </location>
</feature>
<dbReference type="RefSeq" id="WP_378047157.1">
    <property type="nucleotide sequence ID" value="NZ_JBHMDN010000012.1"/>
</dbReference>
<organism evidence="9 10">
    <name type="scientific">Cohnella cellulosilytica</name>
    <dbReference type="NCBI Taxonomy" id="986710"/>
    <lineage>
        <taxon>Bacteria</taxon>
        <taxon>Bacillati</taxon>
        <taxon>Bacillota</taxon>
        <taxon>Bacilli</taxon>
        <taxon>Bacillales</taxon>
        <taxon>Paenibacillaceae</taxon>
        <taxon>Cohnella</taxon>
    </lineage>
</organism>
<evidence type="ECO:0000256" key="5">
    <source>
        <dbReference type="ARBA" id="ARBA00022840"/>
    </source>
</evidence>
<dbReference type="NCBIfam" id="NF004041">
    <property type="entry name" value="PRK05541.1"/>
    <property type="match status" value="1"/>
</dbReference>
<evidence type="ECO:0000256" key="1">
    <source>
        <dbReference type="ARBA" id="ARBA00001823"/>
    </source>
</evidence>
<accession>A0ABW2F5B7</accession>
<dbReference type="CDD" id="cd02027">
    <property type="entry name" value="APSK"/>
    <property type="match status" value="1"/>
</dbReference>
<dbReference type="EMBL" id="JBHTAI010000001">
    <property type="protein sequence ID" value="MFC7147214.1"/>
    <property type="molecule type" value="Genomic_DNA"/>
</dbReference>
<sequence length="198" mass="21825">MGLRALAGPGVETGLTGLSSLGRTTTIWLTGLPCSGKTTTALALTTALRERGVKVECLDGDELRRKIGRELGFGREDRLENIRRAVYVSKLLNRNGVTTVVSMIAPFAEMREYARAELDSYVEVYVHCPLEECVRRDVKGLYAKAIKGEITAFTGISDVYEPPTHPEITIHTHINPVESNVRHILDYLLHTDSNTNGS</sequence>
<keyword evidence="6 7" id="KW-0418">Kinase</keyword>
<evidence type="ECO:0000313" key="10">
    <source>
        <dbReference type="Proteomes" id="UP001596378"/>
    </source>
</evidence>
<dbReference type="Gene3D" id="3.40.50.300">
    <property type="entry name" value="P-loop containing nucleotide triphosphate hydrolases"/>
    <property type="match status" value="1"/>
</dbReference>
<dbReference type="Pfam" id="PF01583">
    <property type="entry name" value="APS_kinase"/>
    <property type="match status" value="1"/>
</dbReference>
<keyword evidence="10" id="KW-1185">Reference proteome</keyword>
<dbReference type="InterPro" id="IPR002891">
    <property type="entry name" value="APS"/>
</dbReference>
<evidence type="ECO:0000259" key="8">
    <source>
        <dbReference type="Pfam" id="PF01583"/>
    </source>
</evidence>
<keyword evidence="5 6" id="KW-0067">ATP-binding</keyword>
<keyword evidence="3 6" id="KW-0808">Transferase</keyword>
<comment type="pathway">
    <text evidence="6 7">Sulfur metabolism; hydrogen sulfide biosynthesis; sulfite from sulfate: step 2/3.</text>
</comment>
<keyword evidence="4 6" id="KW-0547">Nucleotide-binding</keyword>
<dbReference type="HAMAP" id="MF_00065">
    <property type="entry name" value="Adenylyl_sulf_kinase"/>
    <property type="match status" value="1"/>
</dbReference>
<protein>
    <recommendedName>
        <fullName evidence="2 6">Adenylyl-sulfate kinase</fullName>
        <ecNumber evidence="2 6">2.7.1.25</ecNumber>
    </recommendedName>
    <alternativeName>
        <fullName evidence="6">APS kinase</fullName>
    </alternativeName>
    <alternativeName>
        <fullName evidence="6">ATP adenosine-5'-phosphosulfate 3'-phosphotransferase</fullName>
    </alternativeName>
    <alternativeName>
        <fullName evidence="6">Adenosine-5'-phosphosulfate kinase</fullName>
    </alternativeName>
</protein>
<dbReference type="SUPFAM" id="SSF52540">
    <property type="entry name" value="P-loop containing nucleoside triphosphate hydrolases"/>
    <property type="match status" value="1"/>
</dbReference>
<comment type="caution">
    <text evidence="6">Lacks conserved residue(s) required for the propagation of feature annotation.</text>
</comment>
<dbReference type="PANTHER" id="PTHR42700:SF1">
    <property type="entry name" value="SULFATE ADENYLYLTRANSFERASE"/>
    <property type="match status" value="1"/>
</dbReference>
<gene>
    <name evidence="6 9" type="primary">cysC</name>
    <name evidence="9" type="ORF">ACFQMJ_01590</name>
</gene>
<evidence type="ECO:0000313" key="9">
    <source>
        <dbReference type="EMBL" id="MFC7147214.1"/>
    </source>
</evidence>
<evidence type="ECO:0000256" key="7">
    <source>
        <dbReference type="RuleBase" id="RU004347"/>
    </source>
</evidence>
<comment type="function">
    <text evidence="6 7">Catalyzes the synthesis of activated sulfate.</text>
</comment>
<feature type="binding site" evidence="6">
    <location>
        <begin position="31"/>
        <end position="38"/>
    </location>
    <ligand>
        <name>ATP</name>
        <dbReference type="ChEBI" id="CHEBI:30616"/>
    </ligand>
</feature>
<evidence type="ECO:0000256" key="4">
    <source>
        <dbReference type="ARBA" id="ARBA00022741"/>
    </source>
</evidence>
<dbReference type="InterPro" id="IPR027417">
    <property type="entry name" value="P-loop_NTPase"/>
</dbReference>
<comment type="similarity">
    <text evidence="6 7">Belongs to the APS kinase family.</text>
</comment>
<comment type="catalytic activity">
    <reaction evidence="1 6 7">
        <text>adenosine 5'-phosphosulfate + ATP = 3'-phosphoadenylyl sulfate + ADP + H(+)</text>
        <dbReference type="Rhea" id="RHEA:24152"/>
        <dbReference type="ChEBI" id="CHEBI:15378"/>
        <dbReference type="ChEBI" id="CHEBI:30616"/>
        <dbReference type="ChEBI" id="CHEBI:58243"/>
        <dbReference type="ChEBI" id="CHEBI:58339"/>
        <dbReference type="ChEBI" id="CHEBI:456216"/>
        <dbReference type="EC" id="2.7.1.25"/>
    </reaction>
</comment>
<dbReference type="NCBIfam" id="TIGR00455">
    <property type="entry name" value="apsK"/>
    <property type="match status" value="1"/>
</dbReference>
<reference evidence="10" key="1">
    <citation type="journal article" date="2019" name="Int. J. Syst. Evol. Microbiol.">
        <title>The Global Catalogue of Microorganisms (GCM) 10K type strain sequencing project: providing services to taxonomists for standard genome sequencing and annotation.</title>
        <authorList>
            <consortium name="The Broad Institute Genomics Platform"/>
            <consortium name="The Broad Institute Genome Sequencing Center for Infectious Disease"/>
            <person name="Wu L."/>
            <person name="Ma J."/>
        </authorList>
    </citation>
    <scope>NUCLEOTIDE SEQUENCE [LARGE SCALE GENOMIC DNA]</scope>
    <source>
        <strain evidence="10">KCTC 12907</strain>
    </source>
</reference>
<proteinExistence type="inferred from homology"/>
<evidence type="ECO:0000256" key="6">
    <source>
        <dbReference type="HAMAP-Rule" id="MF_00065"/>
    </source>
</evidence>
<dbReference type="InterPro" id="IPR059117">
    <property type="entry name" value="APS_kinase_dom"/>
</dbReference>
<evidence type="ECO:0000256" key="2">
    <source>
        <dbReference type="ARBA" id="ARBA00012121"/>
    </source>
</evidence>
<name>A0ABW2F5B7_9BACL</name>
<dbReference type="GO" id="GO:0004020">
    <property type="term" value="F:adenylylsulfate kinase activity"/>
    <property type="evidence" value="ECO:0007669"/>
    <property type="project" value="UniProtKB-EC"/>
</dbReference>
<evidence type="ECO:0000256" key="3">
    <source>
        <dbReference type="ARBA" id="ARBA00022679"/>
    </source>
</evidence>
<keyword evidence="6" id="KW-0597">Phosphoprotein</keyword>
<dbReference type="Proteomes" id="UP001596378">
    <property type="component" value="Unassembled WGS sequence"/>
</dbReference>
<dbReference type="PANTHER" id="PTHR42700">
    <property type="entry name" value="SULFATE ADENYLYLTRANSFERASE"/>
    <property type="match status" value="1"/>
</dbReference>
<comment type="caution">
    <text evidence="9">The sequence shown here is derived from an EMBL/GenBank/DDBJ whole genome shotgun (WGS) entry which is preliminary data.</text>
</comment>